<feature type="domain" description="DUF427" evidence="1">
    <location>
        <begin position="1"/>
        <end position="87"/>
    </location>
</feature>
<evidence type="ECO:0000313" key="2">
    <source>
        <dbReference type="EMBL" id="MFC4872338.1"/>
    </source>
</evidence>
<comment type="caution">
    <text evidence="2">The sequence shown here is derived from an EMBL/GenBank/DDBJ whole genome shotgun (WGS) entry which is preliminary data.</text>
</comment>
<evidence type="ECO:0000259" key="1">
    <source>
        <dbReference type="Pfam" id="PF04248"/>
    </source>
</evidence>
<name>A0ABV9T153_9BACT</name>
<dbReference type="Gene3D" id="2.170.150.40">
    <property type="entry name" value="Domain of unknown function (DUF427)"/>
    <property type="match status" value="1"/>
</dbReference>
<dbReference type="Proteomes" id="UP001595818">
    <property type="component" value="Unassembled WGS sequence"/>
</dbReference>
<dbReference type="PANTHER" id="PTHR34310">
    <property type="entry name" value="DUF427 DOMAIN PROTEIN (AFU_ORTHOLOGUE AFUA_3G02220)"/>
    <property type="match status" value="1"/>
</dbReference>
<keyword evidence="3" id="KW-1185">Reference proteome</keyword>
<dbReference type="PANTHER" id="PTHR34310:SF5">
    <property type="entry name" value="DUF427 DOMAIN PROTEIN (AFU_ORTHOLOGUE AFUA_3G02220)"/>
    <property type="match status" value="1"/>
</dbReference>
<dbReference type="InterPro" id="IPR038694">
    <property type="entry name" value="DUF427_sf"/>
</dbReference>
<dbReference type="EMBL" id="JBHSJJ010000005">
    <property type="protein sequence ID" value="MFC4872338.1"/>
    <property type="molecule type" value="Genomic_DNA"/>
</dbReference>
<dbReference type="Pfam" id="PF04248">
    <property type="entry name" value="NTP_transf_9"/>
    <property type="match status" value="1"/>
</dbReference>
<sequence length="93" mass="11025">MKAIWKGVILAESEETKCLENNHYFPQNTIKREFFEMSTNTSECPWNGTVHYYHIRVGKKLNRDAAWFYPSPKTLASEFKDYVAFWKGVKIEK</sequence>
<gene>
    <name evidence="2" type="ORF">ACFPFU_11600</name>
</gene>
<dbReference type="InterPro" id="IPR007361">
    <property type="entry name" value="DUF427"/>
</dbReference>
<dbReference type="RefSeq" id="WP_377064637.1">
    <property type="nucleotide sequence ID" value="NZ_JBHSJJ010000005.1"/>
</dbReference>
<accession>A0ABV9T153</accession>
<organism evidence="2 3">
    <name type="scientific">Negadavirga shengliensis</name>
    <dbReference type="NCBI Taxonomy" id="1389218"/>
    <lineage>
        <taxon>Bacteria</taxon>
        <taxon>Pseudomonadati</taxon>
        <taxon>Bacteroidota</taxon>
        <taxon>Cytophagia</taxon>
        <taxon>Cytophagales</taxon>
        <taxon>Cyclobacteriaceae</taxon>
        <taxon>Negadavirga</taxon>
    </lineage>
</organism>
<reference evidence="3" key="1">
    <citation type="journal article" date="2019" name="Int. J. Syst. Evol. Microbiol.">
        <title>The Global Catalogue of Microorganisms (GCM) 10K type strain sequencing project: providing services to taxonomists for standard genome sequencing and annotation.</title>
        <authorList>
            <consortium name="The Broad Institute Genomics Platform"/>
            <consortium name="The Broad Institute Genome Sequencing Center for Infectious Disease"/>
            <person name="Wu L."/>
            <person name="Ma J."/>
        </authorList>
    </citation>
    <scope>NUCLEOTIDE SEQUENCE [LARGE SCALE GENOMIC DNA]</scope>
    <source>
        <strain evidence="3">CGMCC 4.7466</strain>
    </source>
</reference>
<protein>
    <submittedName>
        <fullName evidence="2">DUF427 domain-containing protein</fullName>
    </submittedName>
</protein>
<proteinExistence type="predicted"/>
<evidence type="ECO:0000313" key="3">
    <source>
        <dbReference type="Proteomes" id="UP001595818"/>
    </source>
</evidence>